<keyword evidence="3" id="KW-0479">Metal-binding</keyword>
<evidence type="ECO:0000313" key="6">
    <source>
        <dbReference type="EMBL" id="MST35066.1"/>
    </source>
</evidence>
<reference evidence="6 7" key="1">
    <citation type="submission" date="2019-11" db="EMBL/GenBank/DDBJ databases">
        <title>Acidiferrimicrobium australis gen. nov., sp. nov., an acidophilic and obligately heterotrophic, member of the Actinobacteria that catalyses dissimilatory oxido- reduction of iron isolated from metal-rich acidic water in Chile.</title>
        <authorList>
            <person name="Gonzalez D."/>
            <person name="Huber K."/>
            <person name="Hedrich S."/>
            <person name="Rojas-Villalobos C."/>
            <person name="Quatrini R."/>
            <person name="Dinamarca M.A."/>
            <person name="Schwarz A."/>
            <person name="Canales C."/>
            <person name="Nancucheo I."/>
        </authorList>
    </citation>
    <scope>NUCLEOTIDE SEQUENCE [LARGE SCALE GENOMIC DNA]</scope>
    <source>
        <strain evidence="6 7">USS-CCA1</strain>
    </source>
</reference>
<sequence>MPPPETAGSVSARAGRRLATLAPERAALVWLTAWEGHVRDRLLAALEDGGGDDPGEPIAQVVCCIDVRSEGLRRHLERLGPYQTFGFAGFFGMPARVWPDGSDQPLDLLPVLLRPGVELGEDDPGAERALRLAAAGRAAEAGRKGVLSAFLLAEAAGLALGPLAVMRTAAPRSATRLRGRRAAPPA</sequence>
<keyword evidence="5" id="KW-0472">Membrane</keyword>
<gene>
    <name evidence="6" type="ORF">GHK86_20340</name>
</gene>
<evidence type="ECO:0000313" key="7">
    <source>
        <dbReference type="Proteomes" id="UP000437736"/>
    </source>
</evidence>
<proteinExistence type="predicted"/>
<accession>A0ABW9R0F0</accession>
<name>A0ABW9R0F0_9ACTN</name>
<keyword evidence="1" id="KW-0813">Transport</keyword>
<evidence type="ECO:0000256" key="4">
    <source>
        <dbReference type="ARBA" id="ARBA00022833"/>
    </source>
</evidence>
<dbReference type="PANTHER" id="PTHR38344">
    <property type="entry name" value="UPF0753 PROTEIN AQ_863"/>
    <property type="match status" value="1"/>
</dbReference>
<dbReference type="EMBL" id="WJHE01001397">
    <property type="protein sequence ID" value="MST35066.1"/>
    <property type="molecule type" value="Genomic_DNA"/>
</dbReference>
<comment type="caution">
    <text evidence="6">The sequence shown here is derived from an EMBL/GenBank/DDBJ whole genome shotgun (WGS) entry which is preliminary data.</text>
</comment>
<keyword evidence="4" id="KW-0862">Zinc</keyword>
<dbReference type="Pfam" id="PF10070">
    <property type="entry name" value="DabA"/>
    <property type="match status" value="1"/>
</dbReference>
<protein>
    <submittedName>
        <fullName evidence="6">DUF2309 family protein</fullName>
    </submittedName>
</protein>
<evidence type="ECO:0000256" key="1">
    <source>
        <dbReference type="ARBA" id="ARBA00022448"/>
    </source>
</evidence>
<dbReference type="PANTHER" id="PTHR38344:SF1">
    <property type="entry name" value="INORGANIC CARBON TRANSPORTER SUBUNIT DABA-RELATED"/>
    <property type="match status" value="1"/>
</dbReference>
<dbReference type="InterPro" id="IPR018752">
    <property type="entry name" value="DabA"/>
</dbReference>
<dbReference type="Proteomes" id="UP000437736">
    <property type="component" value="Unassembled WGS sequence"/>
</dbReference>
<keyword evidence="7" id="KW-1185">Reference proteome</keyword>
<evidence type="ECO:0000256" key="5">
    <source>
        <dbReference type="ARBA" id="ARBA00023136"/>
    </source>
</evidence>
<evidence type="ECO:0000256" key="3">
    <source>
        <dbReference type="ARBA" id="ARBA00022723"/>
    </source>
</evidence>
<feature type="non-terminal residue" evidence="6">
    <location>
        <position position="186"/>
    </location>
</feature>
<keyword evidence="2" id="KW-1003">Cell membrane</keyword>
<evidence type="ECO:0000256" key="2">
    <source>
        <dbReference type="ARBA" id="ARBA00022475"/>
    </source>
</evidence>
<organism evidence="6 7">
    <name type="scientific">Acidiferrimicrobium australe</name>
    <dbReference type="NCBI Taxonomy" id="2664430"/>
    <lineage>
        <taxon>Bacteria</taxon>
        <taxon>Bacillati</taxon>
        <taxon>Actinomycetota</taxon>
        <taxon>Acidimicrobiia</taxon>
        <taxon>Acidimicrobiales</taxon>
        <taxon>Acidimicrobiaceae</taxon>
        <taxon>Acidiferrimicrobium</taxon>
    </lineage>
</organism>